<dbReference type="AlphaFoldDB" id="A0A1X7L6A9"/>
<keyword evidence="2" id="KW-0238">DNA-binding</keyword>
<dbReference type="PANTHER" id="PTHR44688">
    <property type="entry name" value="DNA-BINDING TRANSCRIPTIONAL ACTIVATOR DEVR_DOSR"/>
    <property type="match status" value="1"/>
</dbReference>
<evidence type="ECO:0000256" key="1">
    <source>
        <dbReference type="ARBA" id="ARBA00023015"/>
    </source>
</evidence>
<dbReference type="STRING" id="1028.SAMN05661096_03589"/>
<dbReference type="GO" id="GO:0003677">
    <property type="term" value="F:DNA binding"/>
    <property type="evidence" value="ECO:0007669"/>
    <property type="project" value="UniProtKB-KW"/>
</dbReference>
<gene>
    <name evidence="7" type="ORF">SAMN05661096_03589</name>
</gene>
<evidence type="ECO:0000256" key="2">
    <source>
        <dbReference type="ARBA" id="ARBA00023125"/>
    </source>
</evidence>
<dbReference type="InterPro" id="IPR016032">
    <property type="entry name" value="Sig_transdc_resp-reg_C-effctor"/>
</dbReference>
<keyword evidence="3" id="KW-0804">Transcription</keyword>
<dbReference type="PROSITE" id="PS00622">
    <property type="entry name" value="HTH_LUXR_1"/>
    <property type="match status" value="1"/>
</dbReference>
<dbReference type="PRINTS" id="PR00038">
    <property type="entry name" value="HTHLUXR"/>
</dbReference>
<dbReference type="SMART" id="SM00421">
    <property type="entry name" value="HTH_LUXR"/>
    <property type="match status" value="1"/>
</dbReference>
<keyword evidence="5" id="KW-0732">Signal</keyword>
<feature type="chain" id="PRO_5012507794" evidence="5">
    <location>
        <begin position="23"/>
        <end position="338"/>
    </location>
</feature>
<evidence type="ECO:0000256" key="5">
    <source>
        <dbReference type="SAM" id="SignalP"/>
    </source>
</evidence>
<evidence type="ECO:0000259" key="6">
    <source>
        <dbReference type="PROSITE" id="PS50043"/>
    </source>
</evidence>
<dbReference type="InterPro" id="IPR036388">
    <property type="entry name" value="WH-like_DNA-bd_sf"/>
</dbReference>
<dbReference type="CDD" id="cd06170">
    <property type="entry name" value="LuxR_C_like"/>
    <property type="match status" value="1"/>
</dbReference>
<feature type="signal peptide" evidence="5">
    <location>
        <begin position="1"/>
        <end position="22"/>
    </location>
</feature>
<dbReference type="Pfam" id="PF00196">
    <property type="entry name" value="GerE"/>
    <property type="match status" value="1"/>
</dbReference>
<proteinExistence type="predicted"/>
<evidence type="ECO:0000256" key="3">
    <source>
        <dbReference type="ARBA" id="ARBA00023163"/>
    </source>
</evidence>
<dbReference type="PANTHER" id="PTHR44688:SF16">
    <property type="entry name" value="DNA-BINDING TRANSCRIPTIONAL ACTIVATOR DEVR_DOSR"/>
    <property type="match status" value="1"/>
</dbReference>
<name>A0A1X7L6A9_9BACT</name>
<accession>A0A1X7L6A9</accession>
<dbReference type="Proteomes" id="UP000193804">
    <property type="component" value="Unassembled WGS sequence"/>
</dbReference>
<keyword evidence="4" id="KW-0812">Transmembrane</keyword>
<evidence type="ECO:0000313" key="8">
    <source>
        <dbReference type="Proteomes" id="UP000193804"/>
    </source>
</evidence>
<evidence type="ECO:0000313" key="7">
    <source>
        <dbReference type="EMBL" id="SMG49265.1"/>
    </source>
</evidence>
<dbReference type="InterPro" id="IPR000792">
    <property type="entry name" value="Tscrpt_reg_LuxR_C"/>
</dbReference>
<sequence>MSKIIKSTLVVLLLIFCSQNKAFSQNAGQISGKLILDDSWERKIYVSYITTFEKEYAVSNDLIITSAIIDSLGNFKIDLNKTPTKWSLLRLHVVKKGITPNSLVIGSSNENFIFLVAKRDSEIEIFNTEDIPIFSNTRIEGASYMSTFDYIKKLANYPNIIDYDNSLIEKEFIREVVSEKLKVVADTCNNPLVSLYAIYQTDFQSDYLENPKYYQSFLLKWKNENSSYFSSFQQKFPAENHPLFTVNNTKYFVFVVSFIGLLAISVLLYFKKKSQKVEQLSIQERKIFDLIRNGLSNKEISAECNIELTTVKSHVSSIYAKLQLKSRKDAINFKTKSL</sequence>
<keyword evidence="1" id="KW-0805">Transcription regulation</keyword>
<dbReference type="EMBL" id="FXAW01000008">
    <property type="protein sequence ID" value="SMG49265.1"/>
    <property type="molecule type" value="Genomic_DNA"/>
</dbReference>
<dbReference type="Gene3D" id="1.10.10.10">
    <property type="entry name" value="Winged helix-like DNA-binding domain superfamily/Winged helix DNA-binding domain"/>
    <property type="match status" value="1"/>
</dbReference>
<organism evidence="7 8">
    <name type="scientific">Marivirga sericea</name>
    <dbReference type="NCBI Taxonomy" id="1028"/>
    <lineage>
        <taxon>Bacteria</taxon>
        <taxon>Pseudomonadati</taxon>
        <taxon>Bacteroidota</taxon>
        <taxon>Cytophagia</taxon>
        <taxon>Cytophagales</taxon>
        <taxon>Marivirgaceae</taxon>
        <taxon>Marivirga</taxon>
    </lineage>
</organism>
<keyword evidence="8" id="KW-1185">Reference proteome</keyword>
<keyword evidence="4" id="KW-1133">Transmembrane helix</keyword>
<protein>
    <submittedName>
        <fullName evidence="7">Regulatory protein, luxR family</fullName>
    </submittedName>
</protein>
<reference evidence="8" key="1">
    <citation type="submission" date="2017-04" db="EMBL/GenBank/DDBJ databases">
        <authorList>
            <person name="Varghese N."/>
            <person name="Submissions S."/>
        </authorList>
    </citation>
    <scope>NUCLEOTIDE SEQUENCE [LARGE SCALE GENOMIC DNA]</scope>
    <source>
        <strain evidence="8">DSM 4125</strain>
    </source>
</reference>
<dbReference type="RefSeq" id="WP_085518712.1">
    <property type="nucleotide sequence ID" value="NZ_FXAW01000008.1"/>
</dbReference>
<evidence type="ECO:0000256" key="4">
    <source>
        <dbReference type="SAM" id="Phobius"/>
    </source>
</evidence>
<feature type="transmembrane region" description="Helical" evidence="4">
    <location>
        <begin position="251"/>
        <end position="270"/>
    </location>
</feature>
<dbReference type="SUPFAM" id="SSF46894">
    <property type="entry name" value="C-terminal effector domain of the bipartite response regulators"/>
    <property type="match status" value="1"/>
</dbReference>
<keyword evidence="4" id="KW-0472">Membrane</keyword>
<feature type="domain" description="HTH luxR-type" evidence="6">
    <location>
        <begin position="273"/>
        <end position="338"/>
    </location>
</feature>
<dbReference type="PROSITE" id="PS50043">
    <property type="entry name" value="HTH_LUXR_2"/>
    <property type="match status" value="1"/>
</dbReference>
<dbReference type="OrthoDB" id="9807565at2"/>
<dbReference type="GO" id="GO:0006355">
    <property type="term" value="P:regulation of DNA-templated transcription"/>
    <property type="evidence" value="ECO:0007669"/>
    <property type="project" value="InterPro"/>
</dbReference>